<dbReference type="PANTHER" id="PTHR31630:SF10">
    <property type="entry name" value="PHYTANOYL-COA DIOXYGENASE"/>
    <property type="match status" value="1"/>
</dbReference>
<dbReference type="EMBL" id="IACT01005558">
    <property type="protein sequence ID" value="LAC24709.1"/>
    <property type="molecule type" value="mRNA"/>
</dbReference>
<reference evidence="1" key="1">
    <citation type="submission" date="2017-11" db="EMBL/GenBank/DDBJ databases">
        <title>The sensing device of the deep-sea amphipod.</title>
        <authorList>
            <person name="Kobayashi H."/>
            <person name="Nagahama T."/>
            <person name="Arai W."/>
            <person name="Sasagawa Y."/>
            <person name="Umeda M."/>
            <person name="Hayashi T."/>
            <person name="Nikaido I."/>
            <person name="Watanabe H."/>
            <person name="Oguri K."/>
            <person name="Kitazato H."/>
            <person name="Fujioka K."/>
            <person name="Kido Y."/>
            <person name="Takami H."/>
        </authorList>
    </citation>
    <scope>NUCLEOTIDE SEQUENCE</scope>
    <source>
        <tissue evidence="1">Whole body</tissue>
    </source>
</reference>
<proteinExistence type="evidence at transcript level"/>
<name>A0A6A7G2X7_9CRUS</name>
<accession>A0A6A7G2X7</accession>
<dbReference type="Pfam" id="PF05721">
    <property type="entry name" value="PhyH"/>
    <property type="match status" value="1"/>
</dbReference>
<evidence type="ECO:0008006" key="2">
    <source>
        <dbReference type="Google" id="ProtNLM"/>
    </source>
</evidence>
<dbReference type="Gene3D" id="2.60.120.620">
    <property type="entry name" value="q2cbj1_9rhob like domain"/>
    <property type="match status" value="1"/>
</dbReference>
<dbReference type="PANTHER" id="PTHR31630">
    <property type="entry name" value="PHYTANOYL-COA DIOXYGENASE-RELATED-RELATED"/>
    <property type="match status" value="1"/>
</dbReference>
<organism evidence="1">
    <name type="scientific">Hirondellea gigas</name>
    <dbReference type="NCBI Taxonomy" id="1518452"/>
    <lineage>
        <taxon>Eukaryota</taxon>
        <taxon>Metazoa</taxon>
        <taxon>Ecdysozoa</taxon>
        <taxon>Arthropoda</taxon>
        <taxon>Crustacea</taxon>
        <taxon>Multicrustacea</taxon>
        <taxon>Malacostraca</taxon>
        <taxon>Eumalacostraca</taxon>
        <taxon>Peracarida</taxon>
        <taxon>Amphipoda</taxon>
        <taxon>Amphilochidea</taxon>
        <taxon>Lysianassida</taxon>
        <taxon>Lysianassidira</taxon>
        <taxon>Lysianassoidea</taxon>
        <taxon>Lysianassidae</taxon>
        <taxon>Hirondellea</taxon>
    </lineage>
</organism>
<dbReference type="AlphaFoldDB" id="A0A6A7G2X7"/>
<protein>
    <recommendedName>
        <fullName evidence="2">Phytanoyl-CoA dioxygenase</fullName>
    </recommendedName>
</protein>
<dbReference type="InterPro" id="IPR008775">
    <property type="entry name" value="Phytyl_CoA_dOase-like"/>
</dbReference>
<evidence type="ECO:0000313" key="1">
    <source>
        <dbReference type="EMBL" id="LAC24709.1"/>
    </source>
</evidence>
<sequence length="365" mass="41795">MPKVEKPKIDTPLSVPSGPESRFSLCESSAALRHLEEHGFVVFSSIISCEEIKTAKDLFWDWMEALNGNISRFDHSTWKSEGWPGRLNNGIIYQNGIGQSDYLWYLRTRPNVKEVFRHVWETNDLITSFDGCCSFRPWKTDPSWRTYGGWYHFDQSAQKKGKHCVQGILSLTDATAETGGLVILKDSFSKFDYLSKRFSAKFKKRKAQDFISTPKYDEILTSQPLLVTCKAGDLILWDSRTIHCNSPALSLPATLDQIDVESPLKKRSKSCNSFDDSKSEDSIVSASNTELIRLIAYICMTPFSKASKEIIENRKEAVREYVTTSHWPHQFQPTKEPANSVRIHRKIEELSEEQRFLIGYRDGVD</sequence>
<dbReference type="SUPFAM" id="SSF51197">
    <property type="entry name" value="Clavaminate synthase-like"/>
    <property type="match status" value="1"/>
</dbReference>